<name>A0A2T0U3F5_9SPHI</name>
<evidence type="ECO:0000256" key="2">
    <source>
        <dbReference type="ARBA" id="ARBA00022642"/>
    </source>
</evidence>
<evidence type="ECO:0000256" key="1">
    <source>
        <dbReference type="ARBA" id="ARBA00006336"/>
    </source>
</evidence>
<dbReference type="Pfam" id="PF00857">
    <property type="entry name" value="Isochorismatase"/>
    <property type="match status" value="1"/>
</dbReference>
<dbReference type="NCBIfam" id="NF008623">
    <property type="entry name" value="PRK11609.1"/>
    <property type="match status" value="1"/>
</dbReference>
<proteinExistence type="inferred from homology"/>
<comment type="pathway">
    <text evidence="5">Cofactor biosynthesis; nicotinate biosynthesis; nicotinate from nicotinamide: step 1/1.</text>
</comment>
<protein>
    <recommendedName>
        <fullName evidence="8">Nicotinamidase</fullName>
        <ecNumber evidence="6">3.5.1.19</ecNumber>
    </recommendedName>
    <alternativeName>
        <fullName evidence="7">Nicotinamide deamidase</fullName>
    </alternativeName>
</protein>
<dbReference type="FunFam" id="3.40.50.850:FF:000006">
    <property type="entry name" value="Bifunctional pyrazinamidase/nicotinamidase"/>
    <property type="match status" value="1"/>
</dbReference>
<dbReference type="OrthoDB" id="9791276at2"/>
<keyword evidence="2" id="KW-0662">Pyridine nucleotide biosynthesis</keyword>
<evidence type="ECO:0000256" key="4">
    <source>
        <dbReference type="ARBA" id="ARBA00022801"/>
    </source>
</evidence>
<reference evidence="10 11" key="1">
    <citation type="submission" date="2018-03" db="EMBL/GenBank/DDBJ databases">
        <title>Genomic Encyclopedia of Type Strains, Phase III (KMG-III): the genomes of soil and plant-associated and newly described type strains.</title>
        <authorList>
            <person name="Whitman W."/>
        </authorList>
    </citation>
    <scope>NUCLEOTIDE SEQUENCE [LARGE SCALE GENOMIC DNA]</scope>
    <source>
        <strain evidence="10 11">CGMCC 1.9313</strain>
    </source>
</reference>
<dbReference type="GO" id="GO:0008936">
    <property type="term" value="F:nicotinamidase activity"/>
    <property type="evidence" value="ECO:0007669"/>
    <property type="project" value="UniProtKB-EC"/>
</dbReference>
<dbReference type="GO" id="GO:0046872">
    <property type="term" value="F:metal ion binding"/>
    <property type="evidence" value="ECO:0007669"/>
    <property type="project" value="UniProtKB-KW"/>
</dbReference>
<dbReference type="PANTHER" id="PTHR11080:SF2">
    <property type="entry name" value="LD05707P"/>
    <property type="match status" value="1"/>
</dbReference>
<dbReference type="SUPFAM" id="SSF52499">
    <property type="entry name" value="Isochorismatase-like hydrolases"/>
    <property type="match status" value="1"/>
</dbReference>
<dbReference type="InterPro" id="IPR000868">
    <property type="entry name" value="Isochorismatase-like_dom"/>
</dbReference>
<organism evidence="10 11">
    <name type="scientific">Arcticibacter pallidicorallinus</name>
    <dbReference type="NCBI Taxonomy" id="1259464"/>
    <lineage>
        <taxon>Bacteria</taxon>
        <taxon>Pseudomonadati</taxon>
        <taxon>Bacteroidota</taxon>
        <taxon>Sphingobacteriia</taxon>
        <taxon>Sphingobacteriales</taxon>
        <taxon>Sphingobacteriaceae</taxon>
        <taxon>Arcticibacter</taxon>
    </lineage>
</organism>
<dbReference type="GO" id="GO:0019363">
    <property type="term" value="P:pyridine nucleotide biosynthetic process"/>
    <property type="evidence" value="ECO:0007669"/>
    <property type="project" value="UniProtKB-KW"/>
</dbReference>
<evidence type="ECO:0000256" key="7">
    <source>
        <dbReference type="ARBA" id="ARBA00043224"/>
    </source>
</evidence>
<evidence type="ECO:0000256" key="6">
    <source>
        <dbReference type="ARBA" id="ARBA00039017"/>
    </source>
</evidence>
<dbReference type="InterPro" id="IPR036380">
    <property type="entry name" value="Isochorismatase-like_sf"/>
</dbReference>
<accession>A0A2T0U3F5</accession>
<evidence type="ECO:0000313" key="11">
    <source>
        <dbReference type="Proteomes" id="UP000238034"/>
    </source>
</evidence>
<evidence type="ECO:0000256" key="8">
    <source>
        <dbReference type="ARBA" id="ARBA00072277"/>
    </source>
</evidence>
<dbReference type="CDD" id="cd01011">
    <property type="entry name" value="nicotinamidase"/>
    <property type="match status" value="1"/>
</dbReference>
<keyword evidence="3" id="KW-0479">Metal-binding</keyword>
<evidence type="ECO:0000259" key="9">
    <source>
        <dbReference type="Pfam" id="PF00857"/>
    </source>
</evidence>
<comment type="similarity">
    <text evidence="1">Belongs to the isochorismatase family.</text>
</comment>
<dbReference type="InterPro" id="IPR052347">
    <property type="entry name" value="Isochorismatase_Nicotinamidase"/>
</dbReference>
<evidence type="ECO:0000256" key="5">
    <source>
        <dbReference type="ARBA" id="ARBA00037900"/>
    </source>
</evidence>
<keyword evidence="11" id="KW-1185">Reference proteome</keyword>
<keyword evidence="4" id="KW-0378">Hydrolase</keyword>
<evidence type="ECO:0000313" key="10">
    <source>
        <dbReference type="EMBL" id="PRY52430.1"/>
    </source>
</evidence>
<evidence type="ECO:0000256" key="3">
    <source>
        <dbReference type="ARBA" id="ARBA00022723"/>
    </source>
</evidence>
<sequence length="204" mass="22335">MEALLLIDVQNDFLGGGSLAVVGGDEVIPVINKLQEHFQLVIATQDWHPISHKSFVSNHPGKSVYDVIEVRGKSQILWPDHCVQASDGASLSGKLSQHRIEAVFRKGTNPEIDSYSAFYDNERLKSTGLADFLRGRGVKRLYIAGLAGDFCVYYSAKDAISEGFVTYIIEDAVRSVYPEKFPAVVADVLKQGGFVIDSTDLLGT</sequence>
<comment type="caution">
    <text evidence="10">The sequence shown here is derived from an EMBL/GenBank/DDBJ whole genome shotgun (WGS) entry which is preliminary data.</text>
</comment>
<gene>
    <name evidence="10" type="ORF">B0I27_106191</name>
</gene>
<dbReference type="AlphaFoldDB" id="A0A2T0U3F5"/>
<dbReference type="EMBL" id="PVTH01000006">
    <property type="protein sequence ID" value="PRY52430.1"/>
    <property type="molecule type" value="Genomic_DNA"/>
</dbReference>
<dbReference type="Gene3D" id="3.40.50.850">
    <property type="entry name" value="Isochorismatase-like"/>
    <property type="match status" value="1"/>
</dbReference>
<dbReference type="EC" id="3.5.1.19" evidence="6"/>
<feature type="domain" description="Isochorismatase-like" evidence="9">
    <location>
        <begin position="3"/>
        <end position="199"/>
    </location>
</feature>
<dbReference type="Proteomes" id="UP000238034">
    <property type="component" value="Unassembled WGS sequence"/>
</dbReference>
<dbReference type="PANTHER" id="PTHR11080">
    <property type="entry name" value="PYRAZINAMIDASE/NICOTINAMIDASE"/>
    <property type="match status" value="1"/>
</dbReference>
<dbReference type="RefSeq" id="WP_106293546.1">
    <property type="nucleotide sequence ID" value="NZ_PVTH01000006.1"/>
</dbReference>